<evidence type="ECO:0000259" key="2">
    <source>
        <dbReference type="PROSITE" id="PS51099"/>
    </source>
</evidence>
<dbReference type="Gene3D" id="3.40.50.2300">
    <property type="match status" value="1"/>
</dbReference>
<dbReference type="AlphaFoldDB" id="A0A096BFE5"/>
<evidence type="ECO:0000256" key="1">
    <source>
        <dbReference type="ARBA" id="ARBA00022679"/>
    </source>
</evidence>
<feature type="domain" description="PTS EIIB type-2" evidence="2">
    <location>
        <begin position="1"/>
        <end position="91"/>
    </location>
</feature>
<sequence length="93" mass="10098">MKILVVCGSGLGSSFMMEMSIKSILKEMGVNAEVTHTDLGSAKAEKADIYVGTRDITSQLEGIGGEVISLKSMIDKEDMKRQLEETFKKLGVL</sequence>
<dbReference type="GO" id="GO:0008982">
    <property type="term" value="F:protein-N(PI)-phosphohistidine-sugar phosphotransferase activity"/>
    <property type="evidence" value="ECO:0007669"/>
    <property type="project" value="InterPro"/>
</dbReference>
<gene>
    <name evidence="3" type="ORF">Y919_11350</name>
</gene>
<dbReference type="RefSeq" id="WP_035164893.1">
    <property type="nucleotide sequence ID" value="NZ_AZTB01000084.1"/>
</dbReference>
<protein>
    <submittedName>
        <fullName evidence="3">PTS ascorbate transporter subunit IIB</fullName>
    </submittedName>
</protein>
<dbReference type="GO" id="GO:0009401">
    <property type="term" value="P:phosphoenolpyruvate-dependent sugar phosphotransferase system"/>
    <property type="evidence" value="ECO:0007669"/>
    <property type="project" value="InterPro"/>
</dbReference>
<dbReference type="EMBL" id="AZTB01000084">
    <property type="protein sequence ID" value="KGG79547.1"/>
    <property type="molecule type" value="Genomic_DNA"/>
</dbReference>
<dbReference type="Proteomes" id="UP000029622">
    <property type="component" value="Unassembled WGS sequence"/>
</dbReference>
<dbReference type="CDD" id="cd05563">
    <property type="entry name" value="PTS_IIB_ascorbate"/>
    <property type="match status" value="1"/>
</dbReference>
<dbReference type="InterPro" id="IPR003501">
    <property type="entry name" value="PTS_EIIB_2/3"/>
</dbReference>
<reference evidence="3 4" key="1">
    <citation type="submission" date="2013-12" db="EMBL/GenBank/DDBJ databases">
        <title>Draft genome sequence of Caloranaerobacter sp. H53214.</title>
        <authorList>
            <person name="Jiang L.J."/>
            <person name="Shao Z.Z."/>
            <person name="Long M.N."/>
        </authorList>
    </citation>
    <scope>NUCLEOTIDE SEQUENCE [LARGE SCALE GENOMIC DNA]</scope>
    <source>
        <strain evidence="3 4">H53214</strain>
    </source>
</reference>
<proteinExistence type="predicted"/>
<dbReference type="InterPro" id="IPR013011">
    <property type="entry name" value="PTS_EIIB_2"/>
</dbReference>
<keyword evidence="1" id="KW-0808">Transferase</keyword>
<comment type="caution">
    <text evidence="3">The sequence shown here is derived from an EMBL/GenBank/DDBJ whole genome shotgun (WGS) entry which is preliminary data.</text>
</comment>
<accession>A0A096BFE5</accession>
<dbReference type="STRING" id="1156417.Y919_11350"/>
<dbReference type="PROSITE" id="PS51099">
    <property type="entry name" value="PTS_EIIB_TYPE_2"/>
    <property type="match status" value="1"/>
</dbReference>
<dbReference type="Pfam" id="PF02302">
    <property type="entry name" value="PTS_IIB"/>
    <property type="match status" value="1"/>
</dbReference>
<organism evidence="3 4">
    <name type="scientific">Caloranaerobacter azorensis H53214</name>
    <dbReference type="NCBI Taxonomy" id="1156417"/>
    <lineage>
        <taxon>Bacteria</taxon>
        <taxon>Bacillati</taxon>
        <taxon>Bacillota</taxon>
        <taxon>Tissierellia</taxon>
        <taxon>Tissierellales</taxon>
        <taxon>Thermohalobacteraceae</taxon>
        <taxon>Caloranaerobacter</taxon>
    </lineage>
</organism>
<dbReference type="SUPFAM" id="SSF52794">
    <property type="entry name" value="PTS system IIB component-like"/>
    <property type="match status" value="1"/>
</dbReference>
<name>A0A096BFE5_9FIRM</name>
<dbReference type="InterPro" id="IPR036095">
    <property type="entry name" value="PTS_EIIB-like_sf"/>
</dbReference>
<evidence type="ECO:0000313" key="4">
    <source>
        <dbReference type="Proteomes" id="UP000029622"/>
    </source>
</evidence>
<evidence type="ECO:0000313" key="3">
    <source>
        <dbReference type="EMBL" id="KGG79547.1"/>
    </source>
</evidence>